<name>A0A9P6ZKZ6_9AGAM</name>
<dbReference type="EMBL" id="JABBWD010000064">
    <property type="protein sequence ID" value="KAG1770577.1"/>
    <property type="molecule type" value="Genomic_DNA"/>
</dbReference>
<dbReference type="AlphaFoldDB" id="A0A9P6ZKZ6"/>
<gene>
    <name evidence="1" type="ORF">EV702DRAFT_1049304</name>
</gene>
<protein>
    <submittedName>
        <fullName evidence="1">Uncharacterized protein</fullName>
    </submittedName>
</protein>
<dbReference type="Proteomes" id="UP000714275">
    <property type="component" value="Unassembled WGS sequence"/>
</dbReference>
<sequence length="289" mass="31658">MGANLRSRCKINTVHTKHFKPYSRPSQRVKPSDKSTMAPLARNLAMYFDESEAQEATLTAPNDVWMGSAMSIDSPSDHSGVGPSKFMQDMKIDVVASKVDTSKAGVAHGDVAGNQTIEHLSPRERKLVCRLKNATNKCIERHCEMGHPTTDMLRKRIDTALQAALVGIMVEDIMLSCDLKGASSAKTGDNVKQQNRISTIDDYLIPPTVAHVFSSMKRGLAYLGTALSTKSEASGMHRAGTPPHMPGEYPIVYEIGKQKRDITYKHELGVPAGWATRERKGSDVHSKPS</sequence>
<keyword evidence="2" id="KW-1185">Reference proteome</keyword>
<proteinExistence type="predicted"/>
<reference evidence="1" key="1">
    <citation type="journal article" date="2020" name="New Phytol.">
        <title>Comparative genomics reveals dynamic genome evolution in host specialist ectomycorrhizal fungi.</title>
        <authorList>
            <person name="Lofgren L.A."/>
            <person name="Nguyen N.H."/>
            <person name="Vilgalys R."/>
            <person name="Ruytinx J."/>
            <person name="Liao H.L."/>
            <person name="Branco S."/>
            <person name="Kuo A."/>
            <person name="LaButti K."/>
            <person name="Lipzen A."/>
            <person name="Andreopoulos W."/>
            <person name="Pangilinan J."/>
            <person name="Riley R."/>
            <person name="Hundley H."/>
            <person name="Na H."/>
            <person name="Barry K."/>
            <person name="Grigoriev I.V."/>
            <person name="Stajich J.E."/>
            <person name="Kennedy P.G."/>
        </authorList>
    </citation>
    <scope>NUCLEOTIDE SEQUENCE</scope>
    <source>
        <strain evidence="1">DOB743</strain>
    </source>
</reference>
<evidence type="ECO:0000313" key="2">
    <source>
        <dbReference type="Proteomes" id="UP000714275"/>
    </source>
</evidence>
<comment type="caution">
    <text evidence="1">The sequence shown here is derived from an EMBL/GenBank/DDBJ whole genome shotgun (WGS) entry which is preliminary data.</text>
</comment>
<dbReference type="OrthoDB" id="2661072at2759"/>
<accession>A0A9P6ZKZ6</accession>
<evidence type="ECO:0000313" key="1">
    <source>
        <dbReference type="EMBL" id="KAG1770577.1"/>
    </source>
</evidence>
<organism evidence="1 2">
    <name type="scientific">Suillus placidus</name>
    <dbReference type="NCBI Taxonomy" id="48579"/>
    <lineage>
        <taxon>Eukaryota</taxon>
        <taxon>Fungi</taxon>
        <taxon>Dikarya</taxon>
        <taxon>Basidiomycota</taxon>
        <taxon>Agaricomycotina</taxon>
        <taxon>Agaricomycetes</taxon>
        <taxon>Agaricomycetidae</taxon>
        <taxon>Boletales</taxon>
        <taxon>Suillineae</taxon>
        <taxon>Suillaceae</taxon>
        <taxon>Suillus</taxon>
    </lineage>
</organism>